<dbReference type="EMBL" id="AOIJ01000049">
    <property type="protein sequence ID" value="ELY80048.1"/>
    <property type="molecule type" value="Genomic_DNA"/>
</dbReference>
<keyword evidence="2" id="KW-1185">Reference proteome</keyword>
<protein>
    <submittedName>
        <fullName evidence="1">Uncharacterized protein</fullName>
    </submittedName>
</protein>
<dbReference type="RefSeq" id="WP_008455505.1">
    <property type="nucleotide sequence ID" value="NZ_AOIJ01000049.1"/>
</dbReference>
<dbReference type="Proteomes" id="UP000011592">
    <property type="component" value="Unassembled WGS sequence"/>
</dbReference>
<organism evidence="1 2">
    <name type="scientific">Natrinema gari JCM 14663</name>
    <dbReference type="NCBI Taxonomy" id="1230459"/>
    <lineage>
        <taxon>Archaea</taxon>
        <taxon>Methanobacteriati</taxon>
        <taxon>Methanobacteriota</taxon>
        <taxon>Stenosarchaea group</taxon>
        <taxon>Halobacteria</taxon>
        <taxon>Halobacteriales</taxon>
        <taxon>Natrialbaceae</taxon>
        <taxon>Natrinema</taxon>
    </lineage>
</organism>
<gene>
    <name evidence="1" type="ORF">C486_10050</name>
</gene>
<reference evidence="1 2" key="1">
    <citation type="journal article" date="2014" name="PLoS Genet.">
        <title>Phylogenetically driven sequencing of extremely halophilic archaea reveals strategies for static and dynamic osmo-response.</title>
        <authorList>
            <person name="Becker E.A."/>
            <person name="Seitzer P.M."/>
            <person name="Tritt A."/>
            <person name="Larsen D."/>
            <person name="Krusor M."/>
            <person name="Yao A.I."/>
            <person name="Wu D."/>
            <person name="Madern D."/>
            <person name="Eisen J.A."/>
            <person name="Darling A.E."/>
            <person name="Facciotti M.T."/>
        </authorList>
    </citation>
    <scope>NUCLEOTIDE SEQUENCE [LARGE SCALE GENOMIC DNA]</scope>
    <source>
        <strain evidence="1 2">JCM 14663</strain>
    </source>
</reference>
<proteinExistence type="predicted"/>
<sequence length="256" mass="29669">MMPVDELQLRRFVNDLNSDYEQDSILTKHHEVIPYDEDRDSGESFIQIGRRTNLPKRFFAQGDNYSTFQIASQFAKSIVTGEKGFIARSFIDEVDGEVESAELEENLTFDLILEAYRQVPDPDYILIPIYKEFHRTVSQWARNQESWMDGFRTLEVGTSKVQILWVSTDLDIRDIVVVDTDYTRIIRKEGGQSSPPPEVDVIQEYEEFSRGKPVLCTFGQDSEEFDFVYRTVLSEPDLTEYSGFVIEVPDDLELSE</sequence>
<evidence type="ECO:0000313" key="1">
    <source>
        <dbReference type="EMBL" id="ELY80048.1"/>
    </source>
</evidence>
<comment type="caution">
    <text evidence="1">The sequence shown here is derived from an EMBL/GenBank/DDBJ whole genome shotgun (WGS) entry which is preliminary data.</text>
</comment>
<accession>L9Z4E5</accession>
<name>L9Z4E5_9EURY</name>
<dbReference type="AlphaFoldDB" id="L9Z4E5"/>
<evidence type="ECO:0000313" key="2">
    <source>
        <dbReference type="Proteomes" id="UP000011592"/>
    </source>
</evidence>